<feature type="transmembrane region" description="Helical" evidence="2">
    <location>
        <begin position="491"/>
        <end position="512"/>
    </location>
</feature>
<dbReference type="InterPro" id="IPR018674">
    <property type="entry name" value="DUF2142_membrane"/>
</dbReference>
<feature type="transmembrane region" description="Helical" evidence="2">
    <location>
        <begin position="239"/>
        <end position="256"/>
    </location>
</feature>
<dbReference type="Proteomes" id="UP000594637">
    <property type="component" value="Chromosome"/>
</dbReference>
<feature type="compositionally biased region" description="Basic and acidic residues" evidence="1">
    <location>
        <begin position="15"/>
        <end position="27"/>
    </location>
</feature>
<accession>A0A7T0LL89</accession>
<dbReference type="EMBL" id="CP063989">
    <property type="protein sequence ID" value="QPL05827.1"/>
    <property type="molecule type" value="Genomic_DNA"/>
</dbReference>
<reference evidence="3 4" key="1">
    <citation type="submission" date="2020-11" db="EMBL/GenBank/DDBJ databases">
        <title>Actinomyces sp. ZJ750.</title>
        <authorList>
            <person name="Zhou J."/>
        </authorList>
    </citation>
    <scope>NUCLEOTIDE SEQUENCE [LARGE SCALE GENOMIC DNA]</scope>
    <source>
        <strain evidence="3 4">ZJ750</strain>
    </source>
</reference>
<evidence type="ECO:0000256" key="2">
    <source>
        <dbReference type="SAM" id="Phobius"/>
    </source>
</evidence>
<sequence length="524" mass="56605">MSAGSPAGEHGPTSRNEEHVEHDETGRRSVLSARRMRIPTRGWVGGLLVVLALVVGIGWSVSSPLASSPDDDYHLGSIWCPRPVGQSCETSVVDGAPVVKVPRAVADSSMRCFAFKTNSAGCAMGYRDDDLVWSTRYDDGNYPTGFYRVHHLLIGQDVQTSALLMRGLNVALCVGLVTALLLLARPVQRHRLGLALLITWSPIGVYFISSNNPSSWAITGVLVYATGMYLATTSEGRRRAGLIACAVAGALMSLASRYDASFYLFVVGVALLVAVRWRRALWPEMVLTAVLGFLGVRAMVVSGHTDAIPGVGSTGPEGGFLHRLIVGIETAPKYVGGFWGLGWAPGWGDVPLWARAPYILAILAAGGVILLAVTSGSWRKWLGVGVMLGAIVGLPAVFYAAGVFRELEAYQARYVLPLFAPLLFLLLTVDEDEPLRLTRAQTTWLGLSVVGCHVLSHHTVLMRFVVGVTPDWVLNLDAAPQWWWDVPVTPMTVWAVTSCAFLALTVAVLRSVEDRCACRREEDV</sequence>
<gene>
    <name evidence="3" type="ORF">ID810_02325</name>
</gene>
<dbReference type="KEGG" id="arep:ID810_02325"/>
<protein>
    <submittedName>
        <fullName evidence="3">DUF2142 domain-containing protein</fullName>
    </submittedName>
</protein>
<evidence type="ECO:0000256" key="1">
    <source>
        <dbReference type="SAM" id="MobiDB-lite"/>
    </source>
</evidence>
<feature type="transmembrane region" description="Helical" evidence="2">
    <location>
        <begin position="42"/>
        <end position="61"/>
    </location>
</feature>
<feature type="transmembrane region" description="Helical" evidence="2">
    <location>
        <begin position="285"/>
        <end position="304"/>
    </location>
</feature>
<feature type="transmembrane region" description="Helical" evidence="2">
    <location>
        <begin position="191"/>
        <end position="209"/>
    </location>
</feature>
<dbReference type="Pfam" id="PF09913">
    <property type="entry name" value="DUF2142"/>
    <property type="match status" value="1"/>
</dbReference>
<proteinExistence type="predicted"/>
<feature type="transmembrane region" description="Helical" evidence="2">
    <location>
        <begin position="356"/>
        <end position="374"/>
    </location>
</feature>
<name>A0A7T0LL89_9ACTO</name>
<feature type="region of interest" description="Disordered" evidence="1">
    <location>
        <begin position="1"/>
        <end position="29"/>
    </location>
</feature>
<feature type="transmembrane region" description="Helical" evidence="2">
    <location>
        <begin position="381"/>
        <end position="402"/>
    </location>
</feature>
<feature type="transmembrane region" description="Helical" evidence="2">
    <location>
        <begin position="442"/>
        <end position="466"/>
    </location>
</feature>
<organism evidence="3 4">
    <name type="scientific">Actinomyces respiraculi</name>
    <dbReference type="NCBI Taxonomy" id="2744574"/>
    <lineage>
        <taxon>Bacteria</taxon>
        <taxon>Bacillati</taxon>
        <taxon>Actinomycetota</taxon>
        <taxon>Actinomycetes</taxon>
        <taxon>Actinomycetales</taxon>
        <taxon>Actinomycetaceae</taxon>
        <taxon>Actinomyces</taxon>
    </lineage>
</organism>
<evidence type="ECO:0000313" key="4">
    <source>
        <dbReference type="Proteomes" id="UP000594637"/>
    </source>
</evidence>
<feature type="transmembrane region" description="Helical" evidence="2">
    <location>
        <begin position="163"/>
        <end position="184"/>
    </location>
</feature>
<dbReference type="AlphaFoldDB" id="A0A7T0LL89"/>
<keyword evidence="2" id="KW-0812">Transmembrane</keyword>
<feature type="transmembrane region" description="Helical" evidence="2">
    <location>
        <begin position="414"/>
        <end position="430"/>
    </location>
</feature>
<feature type="transmembrane region" description="Helical" evidence="2">
    <location>
        <begin position="215"/>
        <end position="232"/>
    </location>
</feature>
<feature type="transmembrane region" description="Helical" evidence="2">
    <location>
        <begin position="262"/>
        <end position="278"/>
    </location>
</feature>
<evidence type="ECO:0000313" key="3">
    <source>
        <dbReference type="EMBL" id="QPL05827.1"/>
    </source>
</evidence>
<keyword evidence="2" id="KW-0472">Membrane</keyword>
<keyword evidence="4" id="KW-1185">Reference proteome</keyword>
<keyword evidence="2" id="KW-1133">Transmembrane helix</keyword>